<dbReference type="AlphaFoldDB" id="A0A919D9T5"/>
<name>A0A919D9T5_9ACTN</name>
<evidence type="ECO:0000313" key="3">
    <source>
        <dbReference type="Proteomes" id="UP000617734"/>
    </source>
</evidence>
<dbReference type="GeneID" id="95357757"/>
<dbReference type="Proteomes" id="UP000617734">
    <property type="component" value="Unassembled WGS sequence"/>
</dbReference>
<accession>A0A919D9T5</accession>
<dbReference type="RefSeq" id="WP_190215420.1">
    <property type="nucleotide sequence ID" value="NZ_BNBO01000078.1"/>
</dbReference>
<evidence type="ECO:0000256" key="1">
    <source>
        <dbReference type="SAM" id="MobiDB-lite"/>
    </source>
</evidence>
<organism evidence="2 3">
    <name type="scientific">Kitasatospora indigofera</name>
    <dbReference type="NCBI Taxonomy" id="67307"/>
    <lineage>
        <taxon>Bacteria</taxon>
        <taxon>Bacillati</taxon>
        <taxon>Actinomycetota</taxon>
        <taxon>Actinomycetes</taxon>
        <taxon>Kitasatosporales</taxon>
        <taxon>Streptomycetaceae</taxon>
        <taxon>Kitasatospora</taxon>
    </lineage>
</organism>
<dbReference type="EMBL" id="BNBO01000078">
    <property type="protein sequence ID" value="GHE24723.1"/>
    <property type="molecule type" value="Genomic_DNA"/>
</dbReference>
<evidence type="ECO:0000313" key="2">
    <source>
        <dbReference type="EMBL" id="GHE24723.1"/>
    </source>
</evidence>
<keyword evidence="3" id="KW-1185">Reference proteome</keyword>
<proteinExistence type="predicted"/>
<gene>
    <name evidence="2" type="ORF">GCM10018781_75310</name>
</gene>
<reference evidence="2" key="2">
    <citation type="submission" date="2020-09" db="EMBL/GenBank/DDBJ databases">
        <authorList>
            <person name="Sun Q."/>
            <person name="Ohkuma M."/>
        </authorList>
    </citation>
    <scope>NUCLEOTIDE SEQUENCE</scope>
    <source>
        <strain evidence="2">JCM 4646</strain>
    </source>
</reference>
<evidence type="ECO:0008006" key="4">
    <source>
        <dbReference type="Google" id="ProtNLM"/>
    </source>
</evidence>
<comment type="caution">
    <text evidence="2">The sequence shown here is derived from an EMBL/GenBank/DDBJ whole genome shotgun (WGS) entry which is preliminary data.</text>
</comment>
<sequence>MTRIIADIPVSPDGLVTGPDPGPGLGAGGEAPHTWASSDDPDDRRVLHEATVRSGAVSAARERAAAASARDGEDLDVVLTGGGALIRPTLDAGPVGTLSLHPAPVRPGAVPTATATHLTHDVL</sequence>
<reference evidence="2" key="1">
    <citation type="journal article" date="2014" name="Int. J. Syst. Evol. Microbiol.">
        <title>Complete genome sequence of Corynebacterium casei LMG S-19264T (=DSM 44701T), isolated from a smear-ripened cheese.</title>
        <authorList>
            <consortium name="US DOE Joint Genome Institute (JGI-PGF)"/>
            <person name="Walter F."/>
            <person name="Albersmeier A."/>
            <person name="Kalinowski J."/>
            <person name="Ruckert C."/>
        </authorList>
    </citation>
    <scope>NUCLEOTIDE SEQUENCE</scope>
    <source>
        <strain evidence="2">JCM 4646</strain>
    </source>
</reference>
<feature type="region of interest" description="Disordered" evidence="1">
    <location>
        <begin position="1"/>
        <end position="43"/>
    </location>
</feature>
<protein>
    <recommendedName>
        <fullName evidence="4">Bacterial bifunctional deaminase-reductase C-terminal domain-containing protein</fullName>
    </recommendedName>
</protein>